<organism evidence="2 3">
    <name type="scientific">Streptomyces coeruleorubidus</name>
    <dbReference type="NCBI Taxonomy" id="116188"/>
    <lineage>
        <taxon>Bacteria</taxon>
        <taxon>Bacillati</taxon>
        <taxon>Actinomycetota</taxon>
        <taxon>Actinomycetes</taxon>
        <taxon>Kitasatosporales</taxon>
        <taxon>Streptomycetaceae</taxon>
        <taxon>Streptomyces</taxon>
    </lineage>
</organism>
<sequence>MTSAWPASNPGSAKASIPSPTCELLQSRFTEVIRPEAEAVVHELHRLTQDSDYADRSIGVIIPRHGDLTRLVQNLVDQRIDVSARERHSILVGTPEQFQGDQRDVILLSMVVDGANVIAAALGMDVVLAQHVVGVTRMFLRGQQKLSSQASLLERRVRRCGVRQRVGAAERH</sequence>
<evidence type="ECO:0000259" key="1">
    <source>
        <dbReference type="Pfam" id="PF13087"/>
    </source>
</evidence>
<dbReference type="RefSeq" id="WP_150484054.1">
    <property type="nucleotide sequence ID" value="NZ_BMTB01000040.1"/>
</dbReference>
<dbReference type="SUPFAM" id="SSF52540">
    <property type="entry name" value="P-loop containing nucleoside triphosphate hydrolases"/>
    <property type="match status" value="1"/>
</dbReference>
<feature type="domain" description="DNA2/NAM7 helicase-like C-terminal" evidence="1">
    <location>
        <begin position="34"/>
        <end position="113"/>
    </location>
</feature>
<dbReference type="InterPro" id="IPR041679">
    <property type="entry name" value="DNA2/NAM7-like_C"/>
</dbReference>
<evidence type="ECO:0000313" key="3">
    <source>
        <dbReference type="Proteomes" id="UP000326598"/>
    </source>
</evidence>
<dbReference type="AlphaFoldDB" id="A0A5J6ID70"/>
<dbReference type="Proteomes" id="UP000326598">
    <property type="component" value="Chromosome"/>
</dbReference>
<protein>
    <recommendedName>
        <fullName evidence="1">DNA2/NAM7 helicase-like C-terminal domain-containing protein</fullName>
    </recommendedName>
</protein>
<dbReference type="KEGG" id="scoe:CP976_35880"/>
<dbReference type="EMBL" id="CP023694">
    <property type="protein sequence ID" value="QEV28971.1"/>
    <property type="molecule type" value="Genomic_DNA"/>
</dbReference>
<dbReference type="InterPro" id="IPR027417">
    <property type="entry name" value="P-loop_NTPase"/>
</dbReference>
<dbReference type="Gene3D" id="3.40.50.300">
    <property type="entry name" value="P-loop containing nucleotide triphosphate hydrolases"/>
    <property type="match status" value="1"/>
</dbReference>
<reference evidence="2 3" key="1">
    <citation type="submission" date="2017-09" db="EMBL/GenBank/DDBJ databases">
        <authorList>
            <person name="Lee N."/>
            <person name="Cho B.-K."/>
        </authorList>
    </citation>
    <scope>NUCLEOTIDE SEQUENCE [LARGE SCALE GENOMIC DNA]</scope>
    <source>
        <strain evidence="2 3">ATCC 13740</strain>
    </source>
</reference>
<evidence type="ECO:0000313" key="2">
    <source>
        <dbReference type="EMBL" id="QEV28971.1"/>
    </source>
</evidence>
<accession>A0A5J6ID70</accession>
<dbReference type="GeneID" id="91421419"/>
<dbReference type="Pfam" id="PF13087">
    <property type="entry name" value="AAA_12"/>
    <property type="match status" value="1"/>
</dbReference>
<gene>
    <name evidence="2" type="ORF">CP976_35880</name>
</gene>
<name>A0A5J6ID70_STRC4</name>
<proteinExistence type="predicted"/>